<dbReference type="GO" id="GO:0016787">
    <property type="term" value="F:hydrolase activity"/>
    <property type="evidence" value="ECO:0007669"/>
    <property type="project" value="UniProtKB-KW"/>
</dbReference>
<dbReference type="RefSeq" id="WP_345405603.1">
    <property type="nucleotide sequence ID" value="NZ_BAABLA010000120.1"/>
</dbReference>
<dbReference type="PANTHER" id="PTHR37017">
    <property type="entry name" value="AB HYDROLASE-1 DOMAIN-CONTAINING PROTEIN-RELATED"/>
    <property type="match status" value="1"/>
</dbReference>
<feature type="domain" description="AB hydrolase-1" evidence="1">
    <location>
        <begin position="3"/>
        <end position="217"/>
    </location>
</feature>
<dbReference type="InterPro" id="IPR029058">
    <property type="entry name" value="AB_hydrolase_fold"/>
</dbReference>
<keyword evidence="2" id="KW-0378">Hydrolase</keyword>
<keyword evidence="3" id="KW-1185">Reference proteome</keyword>
<gene>
    <name evidence="2" type="ORF">ACFQGD_10330</name>
</gene>
<dbReference type="SUPFAM" id="SSF53474">
    <property type="entry name" value="alpha/beta-Hydrolases"/>
    <property type="match status" value="1"/>
</dbReference>
<dbReference type="PANTHER" id="PTHR37017:SF11">
    <property type="entry name" value="ESTERASE_LIPASE_THIOESTERASE DOMAIN-CONTAINING PROTEIN"/>
    <property type="match status" value="1"/>
</dbReference>
<proteinExistence type="predicted"/>
<protein>
    <submittedName>
        <fullName evidence="2">Alpha/beta fold hydrolase</fullName>
    </submittedName>
</protein>
<dbReference type="Proteomes" id="UP001596337">
    <property type="component" value="Unassembled WGS sequence"/>
</dbReference>
<evidence type="ECO:0000259" key="1">
    <source>
        <dbReference type="Pfam" id="PF12697"/>
    </source>
</evidence>
<dbReference type="Gene3D" id="3.40.50.1820">
    <property type="entry name" value="alpha/beta hydrolase"/>
    <property type="match status" value="1"/>
</dbReference>
<evidence type="ECO:0000313" key="2">
    <source>
        <dbReference type="EMBL" id="MFC6867547.1"/>
    </source>
</evidence>
<dbReference type="InterPro" id="IPR000073">
    <property type="entry name" value="AB_hydrolase_1"/>
</dbReference>
<sequence length="228" mass="25236">MTFVLIPGAGGQAWYFHRLVPELQARGHDAVAVDLPAEDNSAGLVEYADVVVDAIDDRTNITLVAQSLGGFTAPLVCERAHVTLLVMLNAMTPLPGEAPDTWWEATGHAEARAEHATREGRDPGFDPMADFFHDVPQDVINAAMARGEPDQSMTPMRNPWPLDHWPEVPTRFLQGRDDRFFPLEFQRRVVKERLALDVDEMPGGHLVALSRPAELAARLVAYRIAVAR</sequence>
<evidence type="ECO:0000313" key="3">
    <source>
        <dbReference type="Proteomes" id="UP001596337"/>
    </source>
</evidence>
<dbReference type="EMBL" id="JBHSXX010000001">
    <property type="protein sequence ID" value="MFC6867547.1"/>
    <property type="molecule type" value="Genomic_DNA"/>
</dbReference>
<accession>A0ABW2BYQ3</accession>
<name>A0ABW2BYQ3_9PSEU</name>
<dbReference type="Pfam" id="PF12697">
    <property type="entry name" value="Abhydrolase_6"/>
    <property type="match status" value="1"/>
</dbReference>
<dbReference type="InterPro" id="IPR052897">
    <property type="entry name" value="Sec-Metab_Biosynth_Hydrolase"/>
</dbReference>
<reference evidence="3" key="1">
    <citation type="journal article" date="2019" name="Int. J. Syst. Evol. Microbiol.">
        <title>The Global Catalogue of Microorganisms (GCM) 10K type strain sequencing project: providing services to taxonomists for standard genome sequencing and annotation.</title>
        <authorList>
            <consortium name="The Broad Institute Genomics Platform"/>
            <consortium name="The Broad Institute Genome Sequencing Center for Infectious Disease"/>
            <person name="Wu L."/>
            <person name="Ma J."/>
        </authorList>
    </citation>
    <scope>NUCLEOTIDE SEQUENCE [LARGE SCALE GENOMIC DNA]</scope>
    <source>
        <strain evidence="3">KCTC 32255</strain>
    </source>
</reference>
<organism evidence="2 3">
    <name type="scientific">Haloechinothrix salitolerans</name>
    <dbReference type="NCBI Taxonomy" id="926830"/>
    <lineage>
        <taxon>Bacteria</taxon>
        <taxon>Bacillati</taxon>
        <taxon>Actinomycetota</taxon>
        <taxon>Actinomycetes</taxon>
        <taxon>Pseudonocardiales</taxon>
        <taxon>Pseudonocardiaceae</taxon>
        <taxon>Haloechinothrix</taxon>
    </lineage>
</organism>
<comment type="caution">
    <text evidence="2">The sequence shown here is derived from an EMBL/GenBank/DDBJ whole genome shotgun (WGS) entry which is preliminary data.</text>
</comment>